<comment type="catalytic activity">
    <reaction evidence="10 11">
        <text>tRNA(Arg) + L-arginine + ATP = L-arginyl-tRNA(Arg) + AMP + diphosphate</text>
        <dbReference type="Rhea" id="RHEA:20301"/>
        <dbReference type="Rhea" id="RHEA-COMP:9658"/>
        <dbReference type="Rhea" id="RHEA-COMP:9673"/>
        <dbReference type="ChEBI" id="CHEBI:30616"/>
        <dbReference type="ChEBI" id="CHEBI:32682"/>
        <dbReference type="ChEBI" id="CHEBI:33019"/>
        <dbReference type="ChEBI" id="CHEBI:78442"/>
        <dbReference type="ChEBI" id="CHEBI:78513"/>
        <dbReference type="ChEBI" id="CHEBI:456215"/>
        <dbReference type="EC" id="6.1.1.19"/>
    </reaction>
</comment>
<evidence type="ECO:0000313" key="16">
    <source>
        <dbReference type="EMBL" id="PLR94511.1"/>
    </source>
</evidence>
<name>A0A2N5GGB6_9BACI</name>
<dbReference type="Gene3D" id="3.40.50.620">
    <property type="entry name" value="HUPs"/>
    <property type="match status" value="1"/>
</dbReference>
<keyword evidence="4 11" id="KW-0963">Cytoplasm</keyword>
<reference evidence="15 17" key="1">
    <citation type="submission" date="2017-11" db="EMBL/GenBank/DDBJ databases">
        <title>Comparitive Functional Genomics of Dry Heat Resistant strains isolated from the Viking Spacecraft.</title>
        <authorList>
            <person name="Seuylemezian A."/>
            <person name="Cooper K."/>
            <person name="Vaishampayan P."/>
        </authorList>
    </citation>
    <scope>NUCLEOTIDE SEQUENCE [LARGE SCALE GENOMIC DNA]</scope>
    <source>
        <strain evidence="15 17">M4.6</strain>
    </source>
</reference>
<dbReference type="SMART" id="SM00836">
    <property type="entry name" value="DALR_1"/>
    <property type="match status" value="1"/>
</dbReference>
<dbReference type="PANTHER" id="PTHR11956:SF5">
    <property type="entry name" value="ARGININE--TRNA LIGASE, CYTOPLASMIC"/>
    <property type="match status" value="1"/>
</dbReference>
<dbReference type="RefSeq" id="WP_101579388.1">
    <property type="nucleotide sequence ID" value="NZ_PGVA01000074.1"/>
</dbReference>
<dbReference type="SUPFAM" id="SSF47323">
    <property type="entry name" value="Anticodon-binding domain of a subclass of class I aminoacyl-tRNA synthetases"/>
    <property type="match status" value="1"/>
</dbReference>
<dbReference type="AlphaFoldDB" id="A0A2N5GGB6"/>
<dbReference type="SUPFAM" id="SSF55190">
    <property type="entry name" value="Arginyl-tRNA synthetase (ArgRS), N-terminal 'additional' domain"/>
    <property type="match status" value="1"/>
</dbReference>
<dbReference type="FunFam" id="3.30.1360.70:FF:000003">
    <property type="entry name" value="Arginine--tRNA ligase"/>
    <property type="match status" value="1"/>
</dbReference>
<evidence type="ECO:0000256" key="11">
    <source>
        <dbReference type="HAMAP-Rule" id="MF_00123"/>
    </source>
</evidence>
<comment type="subcellular location">
    <subcellularLocation>
        <location evidence="1 11">Cytoplasm</location>
    </subcellularLocation>
</comment>
<dbReference type="InterPro" id="IPR008909">
    <property type="entry name" value="DALR_anticod-bd"/>
</dbReference>
<dbReference type="SMART" id="SM01016">
    <property type="entry name" value="Arg_tRNA_synt_N"/>
    <property type="match status" value="1"/>
</dbReference>
<feature type="domain" description="Arginyl tRNA synthetase N-terminal" evidence="14">
    <location>
        <begin position="9"/>
        <end position="95"/>
    </location>
</feature>
<dbReference type="Proteomes" id="UP000235114">
    <property type="component" value="Unassembled WGS sequence"/>
</dbReference>
<evidence type="ECO:0000256" key="4">
    <source>
        <dbReference type="ARBA" id="ARBA00022490"/>
    </source>
</evidence>
<keyword evidence="8 11" id="KW-0648">Protein biosynthesis</keyword>
<sequence>MNIVEQVQSKLKQEIKAAVVKANLAAEQDVPDVILEIPKEKSHGDYSTNMAMQLARIAKKAPRTIAEELISHFDRSKASIDKIEIAGPGFINFYMNNSYLIDLIPTIIEQDNKYGETTTGNGQRVQVEFVSANPTGDLHLGHARGAAVGDSLCNILEKAGYHVSREYYINDAGNQVNNLALSVEARYFQALGLDKPMPEDGYHGEDIIRIGKGLAEEFGDKYVNADEQERFDFFREYGLKYEMEKLKNDLENFRVPFDVWYSETSLYHNGKIEAALQTLRENGYIYEQDGAVWFRSTELGDDKDRVLIKQDGSYTYLTPDIAYHKDKLERGFEKLINIWGADHHGYIPRMKAAIQALGYARDALEVEIIQIVHLYKNGEKMKMSKRTGKAVTMRDLVDEVGLDATRYYFAMRSPDTHLDFDLDLAVSQSNENPVYYAQYAHARISSILRQAGEQGLTYSGEADFSLIQAEKEIDLLKKLGEFPQAVAEAAEKRMPHRITNYIYELASAFHSFYNAEKVLDPEQESLTKARLALVKSVQITLRNALALIGVSAPEKM</sequence>
<protein>
    <recommendedName>
        <fullName evidence="11">Arginine--tRNA ligase</fullName>
        <ecNumber evidence="11">6.1.1.19</ecNumber>
    </recommendedName>
    <alternativeName>
        <fullName evidence="11">Arginyl-tRNA synthetase</fullName>
        <shortName evidence="11">ArgRS</shortName>
    </alternativeName>
</protein>
<dbReference type="EMBL" id="PGVD01000047">
    <property type="protein sequence ID" value="PLR94511.1"/>
    <property type="molecule type" value="Genomic_DNA"/>
</dbReference>
<dbReference type="EMBL" id="PGVA01000074">
    <property type="protein sequence ID" value="PLR79782.1"/>
    <property type="molecule type" value="Genomic_DNA"/>
</dbReference>
<keyword evidence="9 11" id="KW-0030">Aminoacyl-tRNA synthetase</keyword>
<organism evidence="15 17">
    <name type="scientific">Bacillus canaveralius</name>
    <dbReference type="NCBI Taxonomy" id="1403243"/>
    <lineage>
        <taxon>Bacteria</taxon>
        <taxon>Bacillati</taxon>
        <taxon>Bacillota</taxon>
        <taxon>Bacilli</taxon>
        <taxon>Bacillales</taxon>
        <taxon>Bacillaceae</taxon>
        <taxon>Bacillus</taxon>
    </lineage>
</organism>
<evidence type="ECO:0000256" key="3">
    <source>
        <dbReference type="ARBA" id="ARBA00011245"/>
    </source>
</evidence>
<dbReference type="Pfam" id="PF03485">
    <property type="entry name" value="Arg_tRNA_synt_N"/>
    <property type="match status" value="1"/>
</dbReference>
<evidence type="ECO:0000256" key="9">
    <source>
        <dbReference type="ARBA" id="ARBA00023146"/>
    </source>
</evidence>
<evidence type="ECO:0000256" key="2">
    <source>
        <dbReference type="ARBA" id="ARBA00005594"/>
    </source>
</evidence>
<dbReference type="OrthoDB" id="9805987at2"/>
<evidence type="ECO:0000256" key="12">
    <source>
        <dbReference type="RuleBase" id="RU363038"/>
    </source>
</evidence>
<proteinExistence type="inferred from homology"/>
<dbReference type="Gene3D" id="1.10.730.10">
    <property type="entry name" value="Isoleucyl-tRNA Synthetase, Domain 1"/>
    <property type="match status" value="1"/>
</dbReference>
<dbReference type="CDD" id="cd00671">
    <property type="entry name" value="ArgRS_core"/>
    <property type="match status" value="1"/>
</dbReference>
<evidence type="ECO:0000256" key="5">
    <source>
        <dbReference type="ARBA" id="ARBA00022598"/>
    </source>
</evidence>
<gene>
    <name evidence="11" type="primary">argS</name>
    <name evidence="15" type="ORF">CU635_21335</name>
    <name evidence="16" type="ORF">CVD25_16365</name>
</gene>
<dbReference type="GO" id="GO:0006420">
    <property type="term" value="P:arginyl-tRNA aminoacylation"/>
    <property type="evidence" value="ECO:0007669"/>
    <property type="project" value="UniProtKB-UniRule"/>
</dbReference>
<keyword evidence="7 11" id="KW-0067">ATP-binding</keyword>
<evidence type="ECO:0000259" key="14">
    <source>
        <dbReference type="SMART" id="SM01016"/>
    </source>
</evidence>
<dbReference type="GO" id="GO:0005524">
    <property type="term" value="F:ATP binding"/>
    <property type="evidence" value="ECO:0007669"/>
    <property type="project" value="UniProtKB-UniRule"/>
</dbReference>
<evidence type="ECO:0000256" key="8">
    <source>
        <dbReference type="ARBA" id="ARBA00022917"/>
    </source>
</evidence>
<dbReference type="FunFam" id="3.40.50.620:FF:000062">
    <property type="entry name" value="Arginine--tRNA ligase"/>
    <property type="match status" value="1"/>
</dbReference>
<dbReference type="InterPro" id="IPR001278">
    <property type="entry name" value="Arg-tRNA-ligase"/>
</dbReference>
<keyword evidence="5 11" id="KW-0436">Ligase</keyword>
<dbReference type="InterPro" id="IPR001412">
    <property type="entry name" value="aa-tRNA-synth_I_CS"/>
</dbReference>
<evidence type="ECO:0000256" key="6">
    <source>
        <dbReference type="ARBA" id="ARBA00022741"/>
    </source>
</evidence>
<dbReference type="GO" id="GO:0004814">
    <property type="term" value="F:arginine-tRNA ligase activity"/>
    <property type="evidence" value="ECO:0007669"/>
    <property type="project" value="UniProtKB-UniRule"/>
</dbReference>
<keyword evidence="6 11" id="KW-0547">Nucleotide-binding</keyword>
<dbReference type="Proteomes" id="UP000234951">
    <property type="component" value="Unassembled WGS sequence"/>
</dbReference>
<dbReference type="GO" id="GO:0005737">
    <property type="term" value="C:cytoplasm"/>
    <property type="evidence" value="ECO:0007669"/>
    <property type="project" value="UniProtKB-SubCell"/>
</dbReference>
<dbReference type="Gene3D" id="3.30.1360.70">
    <property type="entry name" value="Arginyl tRNA synthetase N-terminal domain"/>
    <property type="match status" value="1"/>
</dbReference>
<dbReference type="InterPro" id="IPR014729">
    <property type="entry name" value="Rossmann-like_a/b/a_fold"/>
</dbReference>
<evidence type="ECO:0000256" key="7">
    <source>
        <dbReference type="ARBA" id="ARBA00022840"/>
    </source>
</evidence>
<dbReference type="CDD" id="cd07956">
    <property type="entry name" value="Anticodon_Ia_Arg"/>
    <property type="match status" value="1"/>
</dbReference>
<evidence type="ECO:0000259" key="13">
    <source>
        <dbReference type="SMART" id="SM00836"/>
    </source>
</evidence>
<accession>A0A2N5GGB6</accession>
<dbReference type="InterPro" id="IPR035684">
    <property type="entry name" value="ArgRS_core"/>
</dbReference>
<feature type="short sequence motif" description="'HIGH' region" evidence="11">
    <location>
        <begin position="132"/>
        <end position="142"/>
    </location>
</feature>
<evidence type="ECO:0000256" key="10">
    <source>
        <dbReference type="ARBA" id="ARBA00049339"/>
    </source>
</evidence>
<dbReference type="PRINTS" id="PR01038">
    <property type="entry name" value="TRNASYNTHARG"/>
</dbReference>
<dbReference type="Pfam" id="PF05746">
    <property type="entry name" value="DALR_1"/>
    <property type="match status" value="1"/>
</dbReference>
<evidence type="ECO:0000256" key="1">
    <source>
        <dbReference type="ARBA" id="ARBA00004496"/>
    </source>
</evidence>
<evidence type="ECO:0000313" key="17">
    <source>
        <dbReference type="Proteomes" id="UP000234951"/>
    </source>
</evidence>
<dbReference type="InterPro" id="IPR009080">
    <property type="entry name" value="tRNAsynth_Ia_anticodon-bd"/>
</dbReference>
<dbReference type="FunFam" id="1.10.730.10:FF:000008">
    <property type="entry name" value="Arginine--tRNA ligase"/>
    <property type="match status" value="1"/>
</dbReference>
<dbReference type="PROSITE" id="PS00178">
    <property type="entry name" value="AA_TRNA_LIGASE_I"/>
    <property type="match status" value="1"/>
</dbReference>
<dbReference type="InterPro" id="IPR036695">
    <property type="entry name" value="Arg-tRNA-synth_N_sf"/>
</dbReference>
<reference evidence="16 18" key="2">
    <citation type="submission" date="2017-12" db="EMBL/GenBank/DDBJ databases">
        <title>Comparative Functional Genomics of Dry Heat Resistant strains isolated from the Viking Spacecraft.</title>
        <authorList>
            <person name="Seuylemezian A."/>
            <person name="Cooper K."/>
            <person name="Vaishampayan P."/>
        </authorList>
    </citation>
    <scope>NUCLEOTIDE SEQUENCE [LARGE SCALE GENOMIC DNA]</scope>
    <source>
        <strain evidence="16 18">ATCC 29669</strain>
    </source>
</reference>
<dbReference type="InterPro" id="IPR005148">
    <property type="entry name" value="Arg-tRNA-synth_N"/>
</dbReference>
<evidence type="ECO:0000313" key="18">
    <source>
        <dbReference type="Proteomes" id="UP000235114"/>
    </source>
</evidence>
<comment type="caution">
    <text evidence="15">The sequence shown here is derived from an EMBL/GenBank/DDBJ whole genome shotgun (WGS) entry which is preliminary data.</text>
</comment>
<feature type="domain" description="DALR anticodon binding" evidence="13">
    <location>
        <begin position="437"/>
        <end position="556"/>
    </location>
</feature>
<dbReference type="NCBIfam" id="TIGR00456">
    <property type="entry name" value="argS"/>
    <property type="match status" value="1"/>
</dbReference>
<evidence type="ECO:0000313" key="15">
    <source>
        <dbReference type="EMBL" id="PLR79782.1"/>
    </source>
</evidence>
<dbReference type="Pfam" id="PF00750">
    <property type="entry name" value="tRNA-synt_1d"/>
    <property type="match status" value="1"/>
</dbReference>
<dbReference type="HAMAP" id="MF_00123">
    <property type="entry name" value="Arg_tRNA_synth"/>
    <property type="match status" value="1"/>
</dbReference>
<dbReference type="SUPFAM" id="SSF52374">
    <property type="entry name" value="Nucleotidylyl transferase"/>
    <property type="match status" value="1"/>
</dbReference>
<keyword evidence="18" id="KW-1185">Reference proteome</keyword>
<dbReference type="EC" id="6.1.1.19" evidence="11"/>
<dbReference type="PANTHER" id="PTHR11956">
    <property type="entry name" value="ARGINYL-TRNA SYNTHETASE"/>
    <property type="match status" value="1"/>
</dbReference>
<comment type="subunit">
    <text evidence="3 11">Monomer.</text>
</comment>
<comment type="similarity">
    <text evidence="2 11 12">Belongs to the class-I aminoacyl-tRNA synthetase family.</text>
</comment>